<dbReference type="Pfam" id="PF00043">
    <property type="entry name" value="GST_C"/>
    <property type="match status" value="1"/>
</dbReference>
<dbReference type="SFLD" id="SFLDS00019">
    <property type="entry name" value="Glutathione_Transferase_(cytos"/>
    <property type="match status" value="1"/>
</dbReference>
<dbReference type="SFLD" id="SFLDG00358">
    <property type="entry name" value="Main_(cytGST)"/>
    <property type="match status" value="1"/>
</dbReference>
<dbReference type="PROSITE" id="PS50404">
    <property type="entry name" value="GST_NTER"/>
    <property type="match status" value="1"/>
</dbReference>
<dbReference type="InterPro" id="IPR010987">
    <property type="entry name" value="Glutathione-S-Trfase_C-like"/>
</dbReference>
<keyword evidence="3" id="KW-0808">Transferase</keyword>
<sequence length="217" mass="24020">MILFGSSMSPFVRKVIAFAGEKGVALDVKPIGLGDPDPDFRKASPFGKIPAFTDGEFHLSDSSAIIHYLEAKHPDPPLIPDDPELRGRCIWFDEFADTIFAACGAKMFFNRIVAPMFMKRDGDSAVADAAERDELPRVLDYIESVAPEADGFLVGDSLTLADIAVASPFANLRHLGIDPDRQRWGKTMAFADRILDRPSFRPWYEKEAAFLTRVRGA</sequence>
<dbReference type="EMBL" id="CP060697">
    <property type="protein sequence ID" value="QNM83547.1"/>
    <property type="molecule type" value="Genomic_DNA"/>
</dbReference>
<evidence type="ECO:0000259" key="2">
    <source>
        <dbReference type="PROSITE" id="PS50405"/>
    </source>
</evidence>
<dbReference type="AlphaFoldDB" id="A0A7G9L4J8"/>
<evidence type="ECO:0000313" key="3">
    <source>
        <dbReference type="EMBL" id="QNM83547.1"/>
    </source>
</evidence>
<dbReference type="GO" id="GO:0004364">
    <property type="term" value="F:glutathione transferase activity"/>
    <property type="evidence" value="ECO:0007669"/>
    <property type="project" value="TreeGrafter"/>
</dbReference>
<evidence type="ECO:0000313" key="4">
    <source>
        <dbReference type="Proteomes" id="UP000515861"/>
    </source>
</evidence>
<evidence type="ECO:0000259" key="1">
    <source>
        <dbReference type="PROSITE" id="PS50404"/>
    </source>
</evidence>
<organism evidence="3 4">
    <name type="scientific">Sphingomonas sabuli</name>
    <dbReference type="NCBI Taxonomy" id="2764186"/>
    <lineage>
        <taxon>Bacteria</taxon>
        <taxon>Pseudomonadati</taxon>
        <taxon>Pseudomonadota</taxon>
        <taxon>Alphaproteobacteria</taxon>
        <taxon>Sphingomonadales</taxon>
        <taxon>Sphingomonadaceae</taxon>
        <taxon>Sphingomonas</taxon>
    </lineage>
</organism>
<dbReference type="Pfam" id="PF13417">
    <property type="entry name" value="GST_N_3"/>
    <property type="match status" value="1"/>
</dbReference>
<dbReference type="Gene3D" id="3.40.30.10">
    <property type="entry name" value="Glutaredoxin"/>
    <property type="match status" value="1"/>
</dbReference>
<dbReference type="InterPro" id="IPR004045">
    <property type="entry name" value="Glutathione_S-Trfase_N"/>
</dbReference>
<dbReference type="Gene3D" id="1.20.1050.10">
    <property type="match status" value="1"/>
</dbReference>
<keyword evidence="4" id="KW-1185">Reference proteome</keyword>
<dbReference type="PANTHER" id="PTHR42673">
    <property type="entry name" value="MALEYLACETOACETATE ISOMERASE"/>
    <property type="match status" value="1"/>
</dbReference>
<dbReference type="PROSITE" id="PS50405">
    <property type="entry name" value="GST_CTER"/>
    <property type="match status" value="1"/>
</dbReference>
<dbReference type="CDD" id="cd00570">
    <property type="entry name" value="GST_N_family"/>
    <property type="match status" value="1"/>
</dbReference>
<dbReference type="GO" id="GO:0006559">
    <property type="term" value="P:L-phenylalanine catabolic process"/>
    <property type="evidence" value="ECO:0007669"/>
    <property type="project" value="TreeGrafter"/>
</dbReference>
<name>A0A7G9L4J8_9SPHN</name>
<proteinExistence type="predicted"/>
<dbReference type="SUPFAM" id="SSF52833">
    <property type="entry name" value="Thioredoxin-like"/>
    <property type="match status" value="1"/>
</dbReference>
<accession>A0A7G9L4J8</accession>
<dbReference type="InterPro" id="IPR036282">
    <property type="entry name" value="Glutathione-S-Trfase_C_sf"/>
</dbReference>
<dbReference type="InterPro" id="IPR036249">
    <property type="entry name" value="Thioredoxin-like_sf"/>
</dbReference>
<gene>
    <name evidence="3" type="ORF">H8M03_04240</name>
</gene>
<feature type="domain" description="GST C-terminal" evidence="2">
    <location>
        <begin position="82"/>
        <end position="214"/>
    </location>
</feature>
<dbReference type="PANTHER" id="PTHR42673:SF21">
    <property type="entry name" value="GLUTATHIONE S-TRANSFERASE YFCF"/>
    <property type="match status" value="1"/>
</dbReference>
<dbReference type="InterPro" id="IPR004046">
    <property type="entry name" value="GST_C"/>
</dbReference>
<reference evidence="3 4" key="1">
    <citation type="submission" date="2020-08" db="EMBL/GenBank/DDBJ databases">
        <title>Sphingomonas sp. sand1-3 16S ribosomal RNA gene Genome sequencing and assembly.</title>
        <authorList>
            <person name="Kang M."/>
        </authorList>
    </citation>
    <scope>NUCLEOTIDE SEQUENCE [LARGE SCALE GENOMIC DNA]</scope>
    <source>
        <strain evidence="4">sand1-3</strain>
    </source>
</reference>
<dbReference type="SUPFAM" id="SSF47616">
    <property type="entry name" value="GST C-terminal domain-like"/>
    <property type="match status" value="1"/>
</dbReference>
<feature type="domain" description="GST N-terminal" evidence="1">
    <location>
        <begin position="1"/>
        <end position="77"/>
    </location>
</feature>
<dbReference type="GO" id="GO:0016034">
    <property type="term" value="F:maleylacetoacetate isomerase activity"/>
    <property type="evidence" value="ECO:0007669"/>
    <property type="project" value="TreeGrafter"/>
</dbReference>
<dbReference type="Proteomes" id="UP000515861">
    <property type="component" value="Chromosome"/>
</dbReference>
<dbReference type="KEGG" id="ssau:H8M03_04240"/>
<protein>
    <submittedName>
        <fullName evidence="3">Glutathione S-transferase family protein</fullName>
    </submittedName>
</protein>
<dbReference type="GO" id="GO:0006749">
    <property type="term" value="P:glutathione metabolic process"/>
    <property type="evidence" value="ECO:0007669"/>
    <property type="project" value="TreeGrafter"/>
</dbReference>
<dbReference type="InterPro" id="IPR040079">
    <property type="entry name" value="Glutathione_S-Trfase"/>
</dbReference>